<dbReference type="Pfam" id="PF01448">
    <property type="entry name" value="ELM2"/>
    <property type="match status" value="1"/>
</dbReference>
<keyword evidence="5" id="KW-1185">Reference proteome</keyword>
<dbReference type="InterPro" id="IPR000949">
    <property type="entry name" value="ELM2_dom"/>
</dbReference>
<evidence type="ECO:0000259" key="3">
    <source>
        <dbReference type="Pfam" id="PF01448"/>
    </source>
</evidence>
<dbReference type="AlphaFoldDB" id="A0A368FWL2"/>
<evidence type="ECO:0000256" key="2">
    <source>
        <dbReference type="SAM" id="MobiDB-lite"/>
    </source>
</evidence>
<sequence>MFLIRLVNMRRRRRPCSKNTRDLVEETSILPSTSQDSNDEEEEEREVQLWSPDCSLSEEQIRKYLDDAQKRNISSEKVSQSGSV</sequence>
<feature type="domain" description="ELM2" evidence="3">
    <location>
        <begin position="31"/>
        <end position="69"/>
    </location>
</feature>
<accession>A0A368FWL2</accession>
<organism evidence="4 5">
    <name type="scientific">Ancylostoma caninum</name>
    <name type="common">Dog hookworm</name>
    <dbReference type="NCBI Taxonomy" id="29170"/>
    <lineage>
        <taxon>Eukaryota</taxon>
        <taxon>Metazoa</taxon>
        <taxon>Ecdysozoa</taxon>
        <taxon>Nematoda</taxon>
        <taxon>Chromadorea</taxon>
        <taxon>Rhabditida</taxon>
        <taxon>Rhabditina</taxon>
        <taxon>Rhabditomorpha</taxon>
        <taxon>Strongyloidea</taxon>
        <taxon>Ancylostomatidae</taxon>
        <taxon>Ancylostomatinae</taxon>
        <taxon>Ancylostoma</taxon>
    </lineage>
</organism>
<protein>
    <recommendedName>
        <fullName evidence="3">ELM2 domain-containing protein</fullName>
    </recommendedName>
</protein>
<name>A0A368FWL2_ANCCA</name>
<proteinExistence type="predicted"/>
<evidence type="ECO:0000313" key="4">
    <source>
        <dbReference type="EMBL" id="RCN36584.1"/>
    </source>
</evidence>
<keyword evidence="1" id="KW-0539">Nucleus</keyword>
<dbReference type="EMBL" id="JOJR01000545">
    <property type="protein sequence ID" value="RCN36584.1"/>
    <property type="molecule type" value="Genomic_DNA"/>
</dbReference>
<dbReference type="Proteomes" id="UP000252519">
    <property type="component" value="Unassembled WGS sequence"/>
</dbReference>
<feature type="region of interest" description="Disordered" evidence="2">
    <location>
        <begin position="15"/>
        <end position="50"/>
    </location>
</feature>
<evidence type="ECO:0000313" key="5">
    <source>
        <dbReference type="Proteomes" id="UP000252519"/>
    </source>
</evidence>
<reference evidence="4 5" key="1">
    <citation type="submission" date="2014-10" db="EMBL/GenBank/DDBJ databases">
        <title>Draft genome of the hookworm Ancylostoma caninum.</title>
        <authorList>
            <person name="Mitreva M."/>
        </authorList>
    </citation>
    <scope>NUCLEOTIDE SEQUENCE [LARGE SCALE GENOMIC DNA]</scope>
    <source>
        <strain evidence="4 5">Baltimore</strain>
    </source>
</reference>
<comment type="caution">
    <text evidence="4">The sequence shown here is derived from an EMBL/GenBank/DDBJ whole genome shotgun (WGS) entry which is preliminary data.</text>
</comment>
<evidence type="ECO:0000256" key="1">
    <source>
        <dbReference type="ARBA" id="ARBA00023242"/>
    </source>
</evidence>
<gene>
    <name evidence="4" type="ORF">ANCCAN_17549</name>
</gene>